<evidence type="ECO:0000313" key="2">
    <source>
        <dbReference type="EMBL" id="PWI64142.1"/>
    </source>
</evidence>
<name>A0A2U3DPF9_PURLI</name>
<dbReference type="AlphaFoldDB" id="A0A2U3DPF9"/>
<reference evidence="2 3" key="1">
    <citation type="journal article" date="2016" name="Front. Microbiol.">
        <title>Genome and transcriptome sequences reveal the specific parasitism of the nematophagous Purpureocillium lilacinum 36-1.</title>
        <authorList>
            <person name="Xie J."/>
            <person name="Li S."/>
            <person name="Mo C."/>
            <person name="Xiao X."/>
            <person name="Peng D."/>
            <person name="Wang G."/>
            <person name="Xiao Y."/>
        </authorList>
    </citation>
    <scope>NUCLEOTIDE SEQUENCE [LARGE SCALE GENOMIC DNA]</scope>
    <source>
        <strain evidence="2 3">36-1</strain>
    </source>
</reference>
<sequence length="422" mass="46873">MFHGSVAEMGAEMLRALQLSGEVSHLPDLDVGLDDLPPNRCRERTQPQATAGLDNREYWAVYERALRTSALRFPNIHHITGMSRRQRRVVFQAMDHVLALHYFNPTRLQEAKTRVRVFFQPAGPPRSTRESASLLLQQEVLELVLEHLADFKAQTVKAYLGSAAGGINGKDDRPPESEPSTQAAGLTDAFCNYAARLPMVCEDKNSAPPEAAIVGVPHQSGYVVVETMRRRRAGRPVDTIGRRPRGAAEALTLREMTCRAIKASVPRTMSRQLWWRLHLGRQDLEKTLRFPRKASREHDLTRWPRSIKLGIRLNGNRRRKRLTDDAQQGDRMNAPARNADGQDRNATAPSQPGKESWLDRTFTGAGKPVEPKNPLPGLSGSVNPPVVWGEVEVPTSSSETRGFAMPTAAGPETSEPMVRLGG</sequence>
<dbReference type="Proteomes" id="UP000245956">
    <property type="component" value="Unassembled WGS sequence"/>
</dbReference>
<proteinExistence type="predicted"/>
<comment type="caution">
    <text evidence="2">The sequence shown here is derived from an EMBL/GenBank/DDBJ whole genome shotgun (WGS) entry which is preliminary data.</text>
</comment>
<evidence type="ECO:0000313" key="3">
    <source>
        <dbReference type="Proteomes" id="UP000245956"/>
    </source>
</evidence>
<protein>
    <submittedName>
        <fullName evidence="2">Uncharacterized protein</fullName>
    </submittedName>
</protein>
<accession>A0A2U3DPF9</accession>
<evidence type="ECO:0000256" key="1">
    <source>
        <dbReference type="SAM" id="MobiDB-lite"/>
    </source>
</evidence>
<gene>
    <name evidence="2" type="ORF">PCL_12108</name>
</gene>
<feature type="region of interest" description="Disordered" evidence="1">
    <location>
        <begin position="318"/>
        <end position="422"/>
    </location>
</feature>
<organism evidence="2 3">
    <name type="scientific">Purpureocillium lilacinum</name>
    <name type="common">Paecilomyces lilacinus</name>
    <dbReference type="NCBI Taxonomy" id="33203"/>
    <lineage>
        <taxon>Eukaryota</taxon>
        <taxon>Fungi</taxon>
        <taxon>Dikarya</taxon>
        <taxon>Ascomycota</taxon>
        <taxon>Pezizomycotina</taxon>
        <taxon>Sordariomycetes</taxon>
        <taxon>Hypocreomycetidae</taxon>
        <taxon>Hypocreales</taxon>
        <taxon>Ophiocordycipitaceae</taxon>
        <taxon>Purpureocillium</taxon>
    </lineage>
</organism>
<dbReference type="EMBL" id="LCWV01000088">
    <property type="protein sequence ID" value="PWI64142.1"/>
    <property type="molecule type" value="Genomic_DNA"/>
</dbReference>